<dbReference type="PANTHER" id="PTHR22576">
    <property type="entry name" value="MUCOSA ASSOCIATED LYMPHOID TISSUE LYMPHOMA TRANSLOCATION PROTEIN 1/PARACASPASE"/>
    <property type="match status" value="1"/>
</dbReference>
<dbReference type="SUPFAM" id="SSF52129">
    <property type="entry name" value="Caspase-like"/>
    <property type="match status" value="1"/>
</dbReference>
<dbReference type="InterPro" id="IPR029030">
    <property type="entry name" value="Caspase-like_dom_sf"/>
</dbReference>
<reference evidence="3" key="1">
    <citation type="submission" date="2022-12" db="EMBL/GenBank/DDBJ databases">
        <title>Reference genome sequencing for broad-spectrum identification of bacterial and archaeal isolates by mass spectrometry.</title>
        <authorList>
            <person name="Sekiguchi Y."/>
            <person name="Tourlousse D.M."/>
        </authorList>
    </citation>
    <scope>NUCLEOTIDE SEQUENCE</scope>
    <source>
        <strain evidence="3">H2</strain>
    </source>
</reference>
<sequence>MLIRLAVMVLLFICSATAALAVRQKVKMSVQPHVDTTLPSIVIISPIVNRGPVTLAKGAKLAVKGIATDESGVASVTVNGKEVTIDDQGAFAADVMLNPGQSQIVVAAFDANGNKSQQVITLNRSGSVPLADNVNGSGQGKNYALLIGINGYKNIQPLTSAINDVNTVTQVLRDDYGFVTTVLIDAMATRSGIARELARIRKELNPEDRLLIYYAGHGFHDKETDTSYWLPVDADQNEVTEWLPTRDVTDELHRCKARQVLIVSDSCYAGTISRSFNPNLAGEGSRNNYLQKMMGKPSRVLIASGGNEPVADGATGHSPFADAFVKALTSPFDTQFTAEELLTRQIKESVAGHSAQTPQYKVIHNSGHDGGDFVFVKLR</sequence>
<evidence type="ECO:0000256" key="1">
    <source>
        <dbReference type="SAM" id="SignalP"/>
    </source>
</evidence>
<organism evidence="3 4">
    <name type="scientific">Geobacter hydrogenophilus</name>
    <dbReference type="NCBI Taxonomy" id="40983"/>
    <lineage>
        <taxon>Bacteria</taxon>
        <taxon>Pseudomonadati</taxon>
        <taxon>Thermodesulfobacteriota</taxon>
        <taxon>Desulfuromonadia</taxon>
        <taxon>Geobacterales</taxon>
        <taxon>Geobacteraceae</taxon>
        <taxon>Geobacter</taxon>
    </lineage>
</organism>
<dbReference type="InterPro" id="IPR052039">
    <property type="entry name" value="Caspase-related_regulators"/>
</dbReference>
<keyword evidence="4" id="KW-1185">Reference proteome</keyword>
<protein>
    <recommendedName>
        <fullName evidence="2">Peptidase C14 caspase domain-containing protein</fullName>
    </recommendedName>
</protein>
<evidence type="ECO:0000313" key="4">
    <source>
        <dbReference type="Proteomes" id="UP001144352"/>
    </source>
</evidence>
<evidence type="ECO:0000313" key="3">
    <source>
        <dbReference type="EMBL" id="GLI36875.1"/>
    </source>
</evidence>
<name>A0A9W6FXJ1_9BACT</name>
<gene>
    <name evidence="3" type="ORF">GHYDROH2_03760</name>
</gene>
<dbReference type="Gene3D" id="3.40.50.1460">
    <property type="match status" value="1"/>
</dbReference>
<dbReference type="GO" id="GO:0006508">
    <property type="term" value="P:proteolysis"/>
    <property type="evidence" value="ECO:0007669"/>
    <property type="project" value="InterPro"/>
</dbReference>
<comment type="caution">
    <text evidence="3">The sequence shown here is derived from an EMBL/GenBank/DDBJ whole genome shotgun (WGS) entry which is preliminary data.</text>
</comment>
<dbReference type="GO" id="GO:0004197">
    <property type="term" value="F:cysteine-type endopeptidase activity"/>
    <property type="evidence" value="ECO:0007669"/>
    <property type="project" value="InterPro"/>
</dbReference>
<keyword evidence="1" id="KW-0732">Signal</keyword>
<dbReference type="InterPro" id="IPR011600">
    <property type="entry name" value="Pept_C14_caspase"/>
</dbReference>
<dbReference type="Pfam" id="PF09136">
    <property type="entry name" value="Glucodextran_B"/>
    <property type="match status" value="1"/>
</dbReference>
<feature type="chain" id="PRO_5040904300" description="Peptidase C14 caspase domain-containing protein" evidence="1">
    <location>
        <begin position="22"/>
        <end position="379"/>
    </location>
</feature>
<dbReference type="AlphaFoldDB" id="A0A9W6FXJ1"/>
<feature type="signal peptide" evidence="1">
    <location>
        <begin position="1"/>
        <end position="21"/>
    </location>
</feature>
<dbReference type="RefSeq" id="WP_214187222.1">
    <property type="nucleotide sequence ID" value="NZ_BSDS01000001.1"/>
</dbReference>
<dbReference type="PANTHER" id="PTHR22576:SF37">
    <property type="entry name" value="MUCOSA-ASSOCIATED LYMPHOID TISSUE LYMPHOMA TRANSLOCATION PROTEIN 1"/>
    <property type="match status" value="1"/>
</dbReference>
<dbReference type="InterPro" id="IPR013783">
    <property type="entry name" value="Ig-like_fold"/>
</dbReference>
<evidence type="ECO:0000259" key="2">
    <source>
        <dbReference type="Pfam" id="PF00656"/>
    </source>
</evidence>
<proteinExistence type="predicted"/>
<accession>A0A9W6FXJ1</accession>
<feature type="domain" description="Peptidase C14 caspase" evidence="2">
    <location>
        <begin position="142"/>
        <end position="361"/>
    </location>
</feature>
<dbReference type="Gene3D" id="2.60.40.10">
    <property type="entry name" value="Immunoglobulins"/>
    <property type="match status" value="1"/>
</dbReference>
<dbReference type="Proteomes" id="UP001144352">
    <property type="component" value="Unassembled WGS sequence"/>
</dbReference>
<dbReference type="Pfam" id="PF00656">
    <property type="entry name" value="Peptidase_C14"/>
    <property type="match status" value="1"/>
</dbReference>
<dbReference type="EMBL" id="BSDS01000001">
    <property type="protein sequence ID" value="GLI36875.1"/>
    <property type="molecule type" value="Genomic_DNA"/>
</dbReference>